<dbReference type="GO" id="GO:0005741">
    <property type="term" value="C:mitochondrial outer membrane"/>
    <property type="evidence" value="ECO:0007669"/>
    <property type="project" value="UniProtKB-SubCell"/>
</dbReference>
<comment type="similarity">
    <text evidence="2">Belongs to the FUN14 family.</text>
</comment>
<keyword evidence="3" id="KW-0812">Transmembrane</keyword>
<organism evidence="6 7">
    <name type="scientific">Galleria mellonella</name>
    <name type="common">Greater wax moth</name>
    <dbReference type="NCBI Taxonomy" id="7137"/>
    <lineage>
        <taxon>Eukaryota</taxon>
        <taxon>Metazoa</taxon>
        <taxon>Ecdysozoa</taxon>
        <taxon>Arthropoda</taxon>
        <taxon>Hexapoda</taxon>
        <taxon>Insecta</taxon>
        <taxon>Pterygota</taxon>
        <taxon>Neoptera</taxon>
        <taxon>Endopterygota</taxon>
        <taxon>Lepidoptera</taxon>
        <taxon>Glossata</taxon>
        <taxon>Ditrysia</taxon>
        <taxon>Pyraloidea</taxon>
        <taxon>Pyralidae</taxon>
        <taxon>Galleriinae</taxon>
        <taxon>Galleria</taxon>
    </lineage>
</organism>
<protein>
    <submittedName>
        <fullName evidence="7">FUN14 domain-containing protein 1-like</fullName>
    </submittedName>
</protein>
<dbReference type="Pfam" id="PF04930">
    <property type="entry name" value="FUN14"/>
    <property type="match status" value="1"/>
</dbReference>
<evidence type="ECO:0000256" key="3">
    <source>
        <dbReference type="ARBA" id="ARBA00022692"/>
    </source>
</evidence>
<dbReference type="PANTHER" id="PTHR21346:SF0">
    <property type="entry name" value="RE45833P"/>
    <property type="match status" value="1"/>
</dbReference>
<comment type="subcellular location">
    <subcellularLocation>
        <location evidence="1">Mitochondrion outer membrane</location>
        <topology evidence="1">Multi-pass membrane protein</topology>
    </subcellularLocation>
</comment>
<proteinExistence type="inferred from homology"/>
<evidence type="ECO:0000256" key="1">
    <source>
        <dbReference type="ARBA" id="ARBA00004374"/>
    </source>
</evidence>
<dbReference type="GeneID" id="116413361"/>
<sequence length="193" mass="21767">MTILTSFIISKTSRRLWLSTEFFNFNFVIQPELSTNQNKPNTKLKKANESKILTLRFLSNVQCQRMARPIDPKLFDITKLNEIKPKEKSVFDRAVQKISNSESKNLILGTVSGWVSGVILVRVGKVAAFGLGGGVILLHFASQYGYISVNWERVKELGDRSQTLVESLLRYMRRNSCYSVGFVGGFFFGVAST</sequence>
<dbReference type="Proteomes" id="UP001652740">
    <property type="component" value="Unplaced"/>
</dbReference>
<evidence type="ECO:0000256" key="2">
    <source>
        <dbReference type="ARBA" id="ARBA00009160"/>
    </source>
</evidence>
<dbReference type="KEGG" id="gmw:116413361"/>
<keyword evidence="6" id="KW-1185">Reference proteome</keyword>
<dbReference type="PANTHER" id="PTHR21346">
    <property type="entry name" value="FUN14 DOMAIN CONTAINING"/>
    <property type="match status" value="1"/>
</dbReference>
<evidence type="ECO:0000313" key="6">
    <source>
        <dbReference type="Proteomes" id="UP001652740"/>
    </source>
</evidence>
<keyword evidence="4" id="KW-1133">Transmembrane helix</keyword>
<evidence type="ECO:0000256" key="5">
    <source>
        <dbReference type="ARBA" id="ARBA00023136"/>
    </source>
</evidence>
<dbReference type="GO" id="GO:0000422">
    <property type="term" value="P:autophagy of mitochondrion"/>
    <property type="evidence" value="ECO:0007669"/>
    <property type="project" value="TreeGrafter"/>
</dbReference>
<evidence type="ECO:0000313" key="7">
    <source>
        <dbReference type="RefSeq" id="XP_031767903.2"/>
    </source>
</evidence>
<reference evidence="7" key="1">
    <citation type="submission" date="2025-08" db="UniProtKB">
        <authorList>
            <consortium name="RefSeq"/>
        </authorList>
    </citation>
    <scope>IDENTIFICATION</scope>
    <source>
        <tissue evidence="7">Whole larvae</tissue>
    </source>
</reference>
<dbReference type="AlphaFoldDB" id="A0A6J3C2N0"/>
<gene>
    <name evidence="7" type="primary">LOC116413361</name>
</gene>
<dbReference type="InterPro" id="IPR007014">
    <property type="entry name" value="FUN14"/>
</dbReference>
<keyword evidence="5" id="KW-0472">Membrane</keyword>
<name>A0A6J3C2N0_GALME</name>
<dbReference type="InParanoid" id="A0A6J3C2N0"/>
<evidence type="ECO:0000256" key="4">
    <source>
        <dbReference type="ARBA" id="ARBA00022989"/>
    </source>
</evidence>
<accession>A0A6J3C2N0</accession>
<dbReference type="RefSeq" id="XP_031767903.2">
    <property type="nucleotide sequence ID" value="XM_031912043.2"/>
</dbReference>